<reference evidence="1" key="1">
    <citation type="submission" date="2014-11" db="EMBL/GenBank/DDBJ databases">
        <authorList>
            <person name="Amaro Gonzalez C."/>
        </authorList>
    </citation>
    <scope>NUCLEOTIDE SEQUENCE</scope>
</reference>
<accession>A0A0E9QE69</accession>
<reference evidence="1" key="2">
    <citation type="journal article" date="2015" name="Fish Shellfish Immunol.">
        <title>Early steps in the European eel (Anguilla anguilla)-Vibrio vulnificus interaction in the gills: Role of the RtxA13 toxin.</title>
        <authorList>
            <person name="Callol A."/>
            <person name="Pajuelo D."/>
            <person name="Ebbesson L."/>
            <person name="Teles M."/>
            <person name="MacKenzie S."/>
            <person name="Amaro C."/>
        </authorList>
    </citation>
    <scope>NUCLEOTIDE SEQUENCE</scope>
</reference>
<evidence type="ECO:0000313" key="1">
    <source>
        <dbReference type="EMBL" id="JAH15084.1"/>
    </source>
</evidence>
<dbReference type="EMBL" id="GBXM01072362">
    <property type="protein sequence ID" value="JAH36215.1"/>
    <property type="molecule type" value="Transcribed_RNA"/>
</dbReference>
<dbReference type="EMBL" id="GBXM01093493">
    <property type="protein sequence ID" value="JAH15084.1"/>
    <property type="molecule type" value="Transcribed_RNA"/>
</dbReference>
<dbReference type="AlphaFoldDB" id="A0A0E9QE69"/>
<proteinExistence type="predicted"/>
<organism evidence="1">
    <name type="scientific">Anguilla anguilla</name>
    <name type="common">European freshwater eel</name>
    <name type="synonym">Muraena anguilla</name>
    <dbReference type="NCBI Taxonomy" id="7936"/>
    <lineage>
        <taxon>Eukaryota</taxon>
        <taxon>Metazoa</taxon>
        <taxon>Chordata</taxon>
        <taxon>Craniata</taxon>
        <taxon>Vertebrata</taxon>
        <taxon>Euteleostomi</taxon>
        <taxon>Actinopterygii</taxon>
        <taxon>Neopterygii</taxon>
        <taxon>Teleostei</taxon>
        <taxon>Anguilliformes</taxon>
        <taxon>Anguillidae</taxon>
        <taxon>Anguilla</taxon>
    </lineage>
</organism>
<sequence length="25" mass="2922">MPVTQHLCIFLRKLLSTYEILTTSN</sequence>
<protein>
    <submittedName>
        <fullName evidence="1">Uncharacterized protein</fullName>
    </submittedName>
</protein>
<name>A0A0E9QE69_ANGAN</name>